<dbReference type="Proteomes" id="UP000265120">
    <property type="component" value="Chromosome 11"/>
</dbReference>
<name>A0A3P8VUN6_CYNSE</name>
<reference evidence="2" key="2">
    <citation type="submission" date="2025-08" db="UniProtKB">
        <authorList>
            <consortium name="Ensembl"/>
        </authorList>
    </citation>
    <scope>IDENTIFICATION</scope>
</reference>
<keyword evidence="1" id="KW-0732">Signal</keyword>
<feature type="chain" id="PRO_5018238855" evidence="1">
    <location>
        <begin position="23"/>
        <end position="135"/>
    </location>
</feature>
<feature type="signal peptide" evidence="1">
    <location>
        <begin position="1"/>
        <end position="22"/>
    </location>
</feature>
<dbReference type="STRING" id="244447.ENSCSEP00000016115"/>
<dbReference type="OMA" id="IQPRDWE"/>
<proteinExistence type="predicted"/>
<dbReference type="GeneTree" id="ENSGT00390000015021"/>
<dbReference type="PANTHER" id="PTHR15044:SF0">
    <property type="entry name" value="PRO-FMRFAMIDE-RELATED NEUROPEPTIDE FF"/>
    <property type="match status" value="1"/>
</dbReference>
<dbReference type="InterPro" id="IPR008065">
    <property type="entry name" value="NPFF"/>
</dbReference>
<evidence type="ECO:0000313" key="3">
    <source>
        <dbReference type="Proteomes" id="UP000265120"/>
    </source>
</evidence>
<evidence type="ECO:0000313" key="2">
    <source>
        <dbReference type="Ensembl" id="ENSCSEP00000016115.1"/>
    </source>
</evidence>
<sequence length="135" mass="14847">MDASSLVTLLTVLMAMADFSQALHLQSGLDKSDISPDSVEENMAEHLLGLGSENTDTSIDDRLLISVLRALLHGAHRQTRTSVLHQPQSRFGRGSRGLVMTQEQVQPRTWEAAPGQIWSLAVPQRFGRKLVTSTQ</sequence>
<reference evidence="2" key="3">
    <citation type="submission" date="2025-09" db="UniProtKB">
        <authorList>
            <consortium name="Ensembl"/>
        </authorList>
    </citation>
    <scope>IDENTIFICATION</scope>
</reference>
<reference evidence="2 3" key="1">
    <citation type="journal article" date="2014" name="Nat. Genet.">
        <title>Whole-genome sequence of a flatfish provides insights into ZW sex chromosome evolution and adaptation to a benthic lifestyle.</title>
        <authorList>
            <person name="Chen S."/>
            <person name="Zhang G."/>
            <person name="Shao C."/>
            <person name="Huang Q."/>
            <person name="Liu G."/>
            <person name="Zhang P."/>
            <person name="Song W."/>
            <person name="An N."/>
            <person name="Chalopin D."/>
            <person name="Volff J.N."/>
            <person name="Hong Y."/>
            <person name="Li Q."/>
            <person name="Sha Z."/>
            <person name="Zhou H."/>
            <person name="Xie M."/>
            <person name="Yu Q."/>
            <person name="Liu Y."/>
            <person name="Xiang H."/>
            <person name="Wang N."/>
            <person name="Wu K."/>
            <person name="Yang C."/>
            <person name="Zhou Q."/>
            <person name="Liao X."/>
            <person name="Yang L."/>
            <person name="Hu Q."/>
            <person name="Zhang J."/>
            <person name="Meng L."/>
            <person name="Jin L."/>
            <person name="Tian Y."/>
            <person name="Lian J."/>
            <person name="Yang J."/>
            <person name="Miao G."/>
            <person name="Liu S."/>
            <person name="Liang Z."/>
            <person name="Yan F."/>
            <person name="Li Y."/>
            <person name="Sun B."/>
            <person name="Zhang H."/>
            <person name="Zhang J."/>
            <person name="Zhu Y."/>
            <person name="Du M."/>
            <person name="Zhao Y."/>
            <person name="Schartl M."/>
            <person name="Tang Q."/>
            <person name="Wang J."/>
        </authorList>
    </citation>
    <scope>NUCLEOTIDE SEQUENCE</scope>
</reference>
<accession>A0A3P8VUN6</accession>
<dbReference type="PANTHER" id="PTHR15044">
    <property type="entry name" value="NEUROPEPTIDE FF"/>
    <property type="match status" value="1"/>
</dbReference>
<evidence type="ECO:0000256" key="1">
    <source>
        <dbReference type="SAM" id="SignalP"/>
    </source>
</evidence>
<dbReference type="InParanoid" id="A0A3P8VUN6"/>
<dbReference type="GO" id="GO:0005184">
    <property type="term" value="F:neuropeptide hormone activity"/>
    <property type="evidence" value="ECO:0007669"/>
    <property type="project" value="InterPro"/>
</dbReference>
<dbReference type="Ensembl" id="ENSCSET00000016320.1">
    <property type="protein sequence ID" value="ENSCSEP00000016115.1"/>
    <property type="gene ID" value="ENSCSEG00000010371.1"/>
</dbReference>
<dbReference type="Pfam" id="PF15085">
    <property type="entry name" value="NPFF"/>
    <property type="match status" value="1"/>
</dbReference>
<keyword evidence="3" id="KW-1185">Reference proteome</keyword>
<organism evidence="2 3">
    <name type="scientific">Cynoglossus semilaevis</name>
    <name type="common">Tongue sole</name>
    <dbReference type="NCBI Taxonomy" id="244447"/>
    <lineage>
        <taxon>Eukaryota</taxon>
        <taxon>Metazoa</taxon>
        <taxon>Chordata</taxon>
        <taxon>Craniata</taxon>
        <taxon>Vertebrata</taxon>
        <taxon>Euteleostomi</taxon>
        <taxon>Actinopterygii</taxon>
        <taxon>Neopterygii</taxon>
        <taxon>Teleostei</taxon>
        <taxon>Neoteleostei</taxon>
        <taxon>Acanthomorphata</taxon>
        <taxon>Carangaria</taxon>
        <taxon>Pleuronectiformes</taxon>
        <taxon>Pleuronectoidei</taxon>
        <taxon>Cynoglossidae</taxon>
        <taxon>Cynoglossinae</taxon>
        <taxon>Cynoglossus</taxon>
    </lineage>
</organism>
<dbReference type="AlphaFoldDB" id="A0A3P8VUN6"/>
<protein>
    <submittedName>
        <fullName evidence="2">Neuropeptide FF-amide peptide precursor like</fullName>
    </submittedName>
</protein>